<evidence type="ECO:0000259" key="2">
    <source>
        <dbReference type="PROSITE" id="PS50887"/>
    </source>
</evidence>
<protein>
    <submittedName>
        <fullName evidence="3">Diguanylate cyclase/phosphodiesterase (GGDEF &amp; EAL domains) with PAS/PAC sensor(S)</fullName>
    </submittedName>
</protein>
<keyword evidence="1" id="KW-1133">Transmembrane helix</keyword>
<keyword evidence="1" id="KW-0812">Transmembrane</keyword>
<name>A0A3B0SWI6_9ZZZZ</name>
<dbReference type="GO" id="GO:0052621">
    <property type="term" value="F:diguanylate cyclase activity"/>
    <property type="evidence" value="ECO:0007669"/>
    <property type="project" value="TreeGrafter"/>
</dbReference>
<dbReference type="InterPro" id="IPR043128">
    <property type="entry name" value="Rev_trsase/Diguanyl_cyclase"/>
</dbReference>
<reference evidence="3" key="1">
    <citation type="submission" date="2018-06" db="EMBL/GenBank/DDBJ databases">
        <authorList>
            <person name="Zhirakovskaya E."/>
        </authorList>
    </citation>
    <scope>NUCLEOTIDE SEQUENCE</scope>
</reference>
<dbReference type="NCBIfam" id="TIGR00254">
    <property type="entry name" value="GGDEF"/>
    <property type="match status" value="1"/>
</dbReference>
<sequence length="292" mass="32904">MSETVFNFSPWRQTGILSAIATLSSFAITGALYLVAFGLDDRFWQALTLALVVPWGISIPLSLYMAKQRTKLIGITQRLQSAQCELRQVNKNLEYKASYDVMTGLPNREAFFNRIDEKRRQRDNNILMIIDVDHFKNINDSFGHPIGDQALILLAKVFRRILRKEDLVGRIGGEEFGVLLSDTSDAEGQIIGEMIRHEIENTVFEPHKGVRHVITVSIGLTSAAPYHERALLMRNADTALFEAKRRGRNRVISFEPGMQAKPRPFYDTAMTEAALSARNSPLSGTRAVWPVI</sequence>
<evidence type="ECO:0000313" key="3">
    <source>
        <dbReference type="EMBL" id="VAW05447.1"/>
    </source>
</evidence>
<dbReference type="Pfam" id="PF00990">
    <property type="entry name" value="GGDEF"/>
    <property type="match status" value="1"/>
</dbReference>
<feature type="transmembrane region" description="Helical" evidence="1">
    <location>
        <begin position="43"/>
        <end position="66"/>
    </location>
</feature>
<dbReference type="FunFam" id="3.30.70.270:FF:000001">
    <property type="entry name" value="Diguanylate cyclase domain protein"/>
    <property type="match status" value="1"/>
</dbReference>
<dbReference type="PROSITE" id="PS50887">
    <property type="entry name" value="GGDEF"/>
    <property type="match status" value="1"/>
</dbReference>
<dbReference type="Gene3D" id="3.30.70.270">
    <property type="match status" value="1"/>
</dbReference>
<dbReference type="PANTHER" id="PTHR45138">
    <property type="entry name" value="REGULATORY COMPONENTS OF SENSORY TRANSDUCTION SYSTEM"/>
    <property type="match status" value="1"/>
</dbReference>
<dbReference type="AlphaFoldDB" id="A0A3B0SWI6"/>
<dbReference type="SMART" id="SM00267">
    <property type="entry name" value="GGDEF"/>
    <property type="match status" value="1"/>
</dbReference>
<dbReference type="InterPro" id="IPR050469">
    <property type="entry name" value="Diguanylate_Cyclase"/>
</dbReference>
<organism evidence="3">
    <name type="scientific">hydrothermal vent metagenome</name>
    <dbReference type="NCBI Taxonomy" id="652676"/>
    <lineage>
        <taxon>unclassified sequences</taxon>
        <taxon>metagenomes</taxon>
        <taxon>ecological metagenomes</taxon>
    </lineage>
</organism>
<evidence type="ECO:0000256" key="1">
    <source>
        <dbReference type="SAM" id="Phobius"/>
    </source>
</evidence>
<gene>
    <name evidence="3" type="ORF">MNBD_ALPHA04-1708</name>
</gene>
<feature type="domain" description="GGDEF" evidence="2">
    <location>
        <begin position="123"/>
        <end position="256"/>
    </location>
</feature>
<dbReference type="CDD" id="cd01949">
    <property type="entry name" value="GGDEF"/>
    <property type="match status" value="1"/>
</dbReference>
<accession>A0A3B0SWI6</accession>
<proteinExistence type="predicted"/>
<keyword evidence="1" id="KW-0472">Membrane</keyword>
<dbReference type="InterPro" id="IPR000160">
    <property type="entry name" value="GGDEF_dom"/>
</dbReference>
<dbReference type="InterPro" id="IPR029787">
    <property type="entry name" value="Nucleotide_cyclase"/>
</dbReference>
<feature type="transmembrane region" description="Helical" evidence="1">
    <location>
        <begin position="16"/>
        <end position="37"/>
    </location>
</feature>
<dbReference type="EMBL" id="UOEF01000439">
    <property type="protein sequence ID" value="VAW05447.1"/>
    <property type="molecule type" value="Genomic_DNA"/>
</dbReference>
<dbReference type="SUPFAM" id="SSF55073">
    <property type="entry name" value="Nucleotide cyclase"/>
    <property type="match status" value="1"/>
</dbReference>
<dbReference type="PANTHER" id="PTHR45138:SF9">
    <property type="entry name" value="DIGUANYLATE CYCLASE DGCM-RELATED"/>
    <property type="match status" value="1"/>
</dbReference>